<keyword evidence="2 7" id="KW-0378">Hydrolase</keyword>
<dbReference type="GO" id="GO:0004725">
    <property type="term" value="F:protein tyrosine phosphatase activity"/>
    <property type="evidence" value="ECO:0007669"/>
    <property type="project" value="UniProtKB-EC"/>
</dbReference>
<dbReference type="SMART" id="SM00195">
    <property type="entry name" value="DSPc"/>
    <property type="match status" value="1"/>
</dbReference>
<evidence type="ECO:0000313" key="10">
    <source>
        <dbReference type="EMBL" id="OXA50272.1"/>
    </source>
</evidence>
<dbReference type="InterPro" id="IPR020422">
    <property type="entry name" value="TYR_PHOSPHATASE_DUAL_dom"/>
</dbReference>
<dbReference type="AlphaFoldDB" id="A0A226DXT4"/>
<protein>
    <recommendedName>
        <fullName evidence="7">Dual specificity protein phosphatase</fullName>
        <ecNumber evidence="7">3.1.3.16</ecNumber>
        <ecNumber evidence="7">3.1.3.48</ecNumber>
    </recommendedName>
</protein>
<gene>
    <name evidence="10" type="ORF">Fcan01_14877</name>
</gene>
<evidence type="ECO:0000259" key="9">
    <source>
        <dbReference type="PROSITE" id="PS50056"/>
    </source>
</evidence>
<sequence length="194" mass="21908">MSRTSKPYPSEVATLKNIVTKDWSLPNTSVDEVYPGIFVGNAIIAKDIRALAHLGVTHIINAACGVDSIRFVDTSELFYISRNYKCKFLGIPAMDVPTYQLNRYFNETSAFIDDAVQSGGKCLIHCIQGISRSATLVIAYLMMKKELTVYDALSLVRNKRKIWPNDGFLVQLLELGSYHSRMRIAYQQNNYSLR</sequence>
<feature type="active site" description="Phosphocysteine intermediate" evidence="6">
    <location>
        <position position="126"/>
    </location>
</feature>
<dbReference type="GO" id="GO:0033549">
    <property type="term" value="F:MAP kinase phosphatase activity"/>
    <property type="evidence" value="ECO:0007669"/>
    <property type="project" value="TreeGrafter"/>
</dbReference>
<dbReference type="PANTHER" id="PTHR45682:SF1">
    <property type="entry name" value="DUAL SPECIFICITY PROTEIN PHOSPHATASE 3"/>
    <property type="match status" value="1"/>
</dbReference>
<dbReference type="InterPro" id="IPR000387">
    <property type="entry name" value="Tyr_Pase_dom"/>
</dbReference>
<dbReference type="PANTHER" id="PTHR45682">
    <property type="entry name" value="AGAP008228-PA"/>
    <property type="match status" value="1"/>
</dbReference>
<comment type="catalytic activity">
    <reaction evidence="5 7">
        <text>O-phospho-L-threonyl-[protein] + H2O = L-threonyl-[protein] + phosphate</text>
        <dbReference type="Rhea" id="RHEA:47004"/>
        <dbReference type="Rhea" id="RHEA-COMP:11060"/>
        <dbReference type="Rhea" id="RHEA-COMP:11605"/>
        <dbReference type="ChEBI" id="CHEBI:15377"/>
        <dbReference type="ChEBI" id="CHEBI:30013"/>
        <dbReference type="ChEBI" id="CHEBI:43474"/>
        <dbReference type="ChEBI" id="CHEBI:61977"/>
        <dbReference type="EC" id="3.1.3.16"/>
    </reaction>
</comment>
<evidence type="ECO:0000256" key="6">
    <source>
        <dbReference type="PIRSR" id="PIRSR620405-1"/>
    </source>
</evidence>
<comment type="function">
    <text evidence="7">Dual specificity phosphatase able to dephosphorylate phosphotyrosine, phosphoserine and phosphothreonine residues, with a preference for phosphotyrosine as a substrate.</text>
</comment>
<dbReference type="PROSITE" id="PS00383">
    <property type="entry name" value="TYR_PHOSPHATASE_1"/>
    <property type="match status" value="1"/>
</dbReference>
<dbReference type="GO" id="GO:0008138">
    <property type="term" value="F:protein tyrosine/serine/threonine phosphatase activity"/>
    <property type="evidence" value="ECO:0007669"/>
    <property type="project" value="UniProtKB-UniRule"/>
</dbReference>
<evidence type="ECO:0000256" key="7">
    <source>
        <dbReference type="RuleBase" id="RU366038"/>
    </source>
</evidence>
<dbReference type="OrthoDB" id="253091at2759"/>
<proteinExistence type="inferred from homology"/>
<dbReference type="OMA" id="HENMTIV"/>
<evidence type="ECO:0000256" key="5">
    <source>
        <dbReference type="ARBA" id="ARBA00048336"/>
    </source>
</evidence>
<reference evidence="10 11" key="1">
    <citation type="submission" date="2015-12" db="EMBL/GenBank/DDBJ databases">
        <title>The genome of Folsomia candida.</title>
        <authorList>
            <person name="Faddeeva A."/>
            <person name="Derks M.F."/>
            <person name="Anvar Y."/>
            <person name="Smit S."/>
            <person name="Van Straalen N."/>
            <person name="Roelofs D."/>
        </authorList>
    </citation>
    <scope>NUCLEOTIDE SEQUENCE [LARGE SCALE GENOMIC DNA]</scope>
    <source>
        <strain evidence="10 11">VU population</strain>
        <tissue evidence="10">Whole body</tissue>
    </source>
</reference>
<organism evidence="10 11">
    <name type="scientific">Folsomia candida</name>
    <name type="common">Springtail</name>
    <dbReference type="NCBI Taxonomy" id="158441"/>
    <lineage>
        <taxon>Eukaryota</taxon>
        <taxon>Metazoa</taxon>
        <taxon>Ecdysozoa</taxon>
        <taxon>Arthropoda</taxon>
        <taxon>Hexapoda</taxon>
        <taxon>Collembola</taxon>
        <taxon>Entomobryomorpha</taxon>
        <taxon>Isotomoidea</taxon>
        <taxon>Isotomidae</taxon>
        <taxon>Proisotominae</taxon>
        <taxon>Folsomia</taxon>
    </lineage>
</organism>
<dbReference type="InterPro" id="IPR000340">
    <property type="entry name" value="Dual-sp_phosphatase_cat-dom"/>
</dbReference>
<keyword evidence="3 7" id="KW-0904">Protein phosphatase</keyword>
<comment type="catalytic activity">
    <reaction evidence="4 7">
        <text>O-phospho-L-seryl-[protein] + H2O = L-seryl-[protein] + phosphate</text>
        <dbReference type="Rhea" id="RHEA:20629"/>
        <dbReference type="Rhea" id="RHEA-COMP:9863"/>
        <dbReference type="Rhea" id="RHEA-COMP:11604"/>
        <dbReference type="ChEBI" id="CHEBI:15377"/>
        <dbReference type="ChEBI" id="CHEBI:29999"/>
        <dbReference type="ChEBI" id="CHEBI:43474"/>
        <dbReference type="ChEBI" id="CHEBI:83421"/>
        <dbReference type="EC" id="3.1.3.16"/>
    </reaction>
</comment>
<dbReference type="InterPro" id="IPR029021">
    <property type="entry name" value="Prot-tyrosine_phosphatase-like"/>
</dbReference>
<dbReference type="PRINTS" id="PR01908">
    <property type="entry name" value="ADSPHPHTASE"/>
</dbReference>
<dbReference type="InterPro" id="IPR016130">
    <property type="entry name" value="Tyr_Pase_AS"/>
</dbReference>
<comment type="caution">
    <text evidence="10">The sequence shown here is derived from an EMBL/GenBank/DDBJ whole genome shotgun (WGS) entry which is preliminary data.</text>
</comment>
<evidence type="ECO:0000313" key="11">
    <source>
        <dbReference type="Proteomes" id="UP000198287"/>
    </source>
</evidence>
<dbReference type="GO" id="GO:0005737">
    <property type="term" value="C:cytoplasm"/>
    <property type="evidence" value="ECO:0007669"/>
    <property type="project" value="TreeGrafter"/>
</dbReference>
<dbReference type="Proteomes" id="UP000198287">
    <property type="component" value="Unassembled WGS sequence"/>
</dbReference>
<evidence type="ECO:0000256" key="1">
    <source>
        <dbReference type="ARBA" id="ARBA00008601"/>
    </source>
</evidence>
<dbReference type="Gene3D" id="3.90.190.10">
    <property type="entry name" value="Protein tyrosine phosphatase superfamily"/>
    <property type="match status" value="1"/>
</dbReference>
<dbReference type="EC" id="3.1.3.16" evidence="7"/>
<evidence type="ECO:0000256" key="4">
    <source>
        <dbReference type="ARBA" id="ARBA00047761"/>
    </source>
</evidence>
<dbReference type="GO" id="GO:0043409">
    <property type="term" value="P:negative regulation of MAPK cascade"/>
    <property type="evidence" value="ECO:0007669"/>
    <property type="project" value="TreeGrafter"/>
</dbReference>
<feature type="domain" description="Tyrosine specific protein phosphatases" evidence="9">
    <location>
        <begin position="102"/>
        <end position="160"/>
    </location>
</feature>
<evidence type="ECO:0000259" key="8">
    <source>
        <dbReference type="PROSITE" id="PS50054"/>
    </source>
</evidence>
<accession>A0A226DXT4</accession>
<dbReference type="PRINTS" id="PR01909">
    <property type="entry name" value="ADSPHPHTASEA"/>
</dbReference>
<dbReference type="EMBL" id="LNIX01000009">
    <property type="protein sequence ID" value="OXA50272.1"/>
    <property type="molecule type" value="Genomic_DNA"/>
</dbReference>
<name>A0A226DXT4_FOLCA</name>
<dbReference type="SUPFAM" id="SSF52799">
    <property type="entry name" value="(Phosphotyrosine protein) phosphatases II"/>
    <property type="match status" value="1"/>
</dbReference>
<comment type="similarity">
    <text evidence="1 7">Belongs to the protein-tyrosine phosphatase family. Non-receptor class dual specificity subfamily.</text>
</comment>
<dbReference type="PROSITE" id="PS50054">
    <property type="entry name" value="TYR_PHOSPHATASE_DUAL"/>
    <property type="match status" value="1"/>
</dbReference>
<dbReference type="Pfam" id="PF00782">
    <property type="entry name" value="DSPc"/>
    <property type="match status" value="1"/>
</dbReference>
<evidence type="ECO:0000256" key="2">
    <source>
        <dbReference type="ARBA" id="ARBA00022801"/>
    </source>
</evidence>
<keyword evidence="11" id="KW-1185">Reference proteome</keyword>
<feature type="domain" description="Tyrosine-protein phosphatase" evidence="8">
    <location>
        <begin position="27"/>
        <end position="181"/>
    </location>
</feature>
<dbReference type="GO" id="GO:0004722">
    <property type="term" value="F:protein serine/threonine phosphatase activity"/>
    <property type="evidence" value="ECO:0007669"/>
    <property type="project" value="UniProtKB-EC"/>
</dbReference>
<dbReference type="PROSITE" id="PS50056">
    <property type="entry name" value="TYR_PHOSPHATASE_2"/>
    <property type="match status" value="1"/>
</dbReference>
<dbReference type="EC" id="3.1.3.48" evidence="7"/>
<evidence type="ECO:0000256" key="3">
    <source>
        <dbReference type="ARBA" id="ARBA00022912"/>
    </source>
</evidence>
<dbReference type="InterPro" id="IPR020405">
    <property type="entry name" value="Atypical_DUSP_subfamA"/>
</dbReference>
<dbReference type="STRING" id="158441.A0A226DXT4"/>
<comment type="catalytic activity">
    <reaction evidence="7">
        <text>O-phospho-L-tyrosyl-[protein] + H2O = L-tyrosyl-[protein] + phosphate</text>
        <dbReference type="Rhea" id="RHEA:10684"/>
        <dbReference type="Rhea" id="RHEA-COMP:10136"/>
        <dbReference type="Rhea" id="RHEA-COMP:20101"/>
        <dbReference type="ChEBI" id="CHEBI:15377"/>
        <dbReference type="ChEBI" id="CHEBI:43474"/>
        <dbReference type="ChEBI" id="CHEBI:46858"/>
        <dbReference type="ChEBI" id="CHEBI:61978"/>
        <dbReference type="EC" id="3.1.3.48"/>
    </reaction>
</comment>